<dbReference type="STRING" id="428993.SAMN06296058_2732"/>
<evidence type="ECO:0000256" key="2">
    <source>
        <dbReference type="ARBA" id="ARBA00022692"/>
    </source>
</evidence>
<evidence type="ECO:0000256" key="3">
    <source>
        <dbReference type="ARBA" id="ARBA00022989"/>
    </source>
</evidence>
<dbReference type="SUPFAM" id="SSF103473">
    <property type="entry name" value="MFS general substrate transporter"/>
    <property type="match status" value="1"/>
</dbReference>
<keyword evidence="2 6" id="KW-0812">Transmembrane</keyword>
<evidence type="ECO:0000256" key="1">
    <source>
        <dbReference type="ARBA" id="ARBA00004141"/>
    </source>
</evidence>
<feature type="transmembrane region" description="Helical" evidence="6">
    <location>
        <begin position="384"/>
        <end position="406"/>
    </location>
</feature>
<feature type="transmembrane region" description="Helical" evidence="6">
    <location>
        <begin position="297"/>
        <end position="316"/>
    </location>
</feature>
<feature type="domain" description="Major facilitator superfamily (MFS) profile" evidence="7">
    <location>
        <begin position="18"/>
        <end position="410"/>
    </location>
</feature>
<keyword evidence="3 6" id="KW-1133">Transmembrane helix</keyword>
<feature type="transmembrane region" description="Helical" evidence="6">
    <location>
        <begin position="353"/>
        <end position="372"/>
    </location>
</feature>
<keyword evidence="9" id="KW-1185">Reference proteome</keyword>
<evidence type="ECO:0000313" key="8">
    <source>
        <dbReference type="EMBL" id="SKC76973.1"/>
    </source>
</evidence>
<reference evidence="8 9" key="1">
    <citation type="submission" date="2017-02" db="EMBL/GenBank/DDBJ databases">
        <authorList>
            <person name="Peterson S.W."/>
        </authorList>
    </citation>
    <scope>NUCLEOTIDE SEQUENCE [LARGE SCALE GENOMIC DNA]</scope>
    <source>
        <strain evidence="8 9">P15</strain>
    </source>
</reference>
<feature type="transmembrane region" description="Helical" evidence="6">
    <location>
        <begin position="83"/>
        <end position="102"/>
    </location>
</feature>
<feature type="transmembrane region" description="Helical" evidence="6">
    <location>
        <begin position="265"/>
        <end position="285"/>
    </location>
</feature>
<dbReference type="PANTHER" id="PTHR11662:SF285">
    <property type="entry name" value="HEXURONATE TRANSPORTER"/>
    <property type="match status" value="1"/>
</dbReference>
<accession>A0A1T5LLT4</accession>
<dbReference type="Pfam" id="PF07690">
    <property type="entry name" value="MFS_1"/>
    <property type="match status" value="1"/>
</dbReference>
<evidence type="ECO:0000313" key="9">
    <source>
        <dbReference type="Proteomes" id="UP000190341"/>
    </source>
</evidence>
<sequence>MNAAEAPSTIRSKARWGILAFLFLSTVLNYVDRQTLSILAPIVQLDLGIDDRGYATIVQLFLIAYTLAHLGAGWLTDKVGPKIGLTLFVAWWSLANMLTGLAQSAMQLGMARFALGLGEAGNYTAAPKTVSERFPAHERGFAVGVYTAGAMVGATISPPLIGWLALTHGWRAAFMATGALGFVWIIGWWLVHRGAPIVAAEADDATVEASGKPGWLALLRQRPVWGLALARMFTDPVWYFYLFWFPKYMIDDRGMNLLQMAQVAWIVYLAADMGSLIGGWASGRLVRRGIAPARSRLWLMAGAALLAPVGASIAGGPSIPTTFVFAALVAFAHLVFLTNLTTLAVDTFPRRHVATIFGIIAAGSGLGGMLSTKLIGELASTQSYGTVFLAMAVMHPLGWLLAWWAVRRPHGAAT</sequence>
<feature type="transmembrane region" description="Helical" evidence="6">
    <location>
        <begin position="141"/>
        <end position="166"/>
    </location>
</feature>
<gene>
    <name evidence="8" type="ORF">SAMN06296058_2732</name>
</gene>
<dbReference type="InterPro" id="IPR020846">
    <property type="entry name" value="MFS_dom"/>
</dbReference>
<evidence type="ECO:0000256" key="6">
    <source>
        <dbReference type="SAM" id="Phobius"/>
    </source>
</evidence>
<evidence type="ECO:0000256" key="4">
    <source>
        <dbReference type="ARBA" id="ARBA00023136"/>
    </source>
</evidence>
<dbReference type="InterPro" id="IPR050382">
    <property type="entry name" value="MFS_Na/Anion_cotransporter"/>
</dbReference>
<dbReference type="PANTHER" id="PTHR11662">
    <property type="entry name" value="SOLUTE CARRIER FAMILY 17"/>
    <property type="match status" value="1"/>
</dbReference>
<keyword evidence="4 6" id="KW-0472">Membrane</keyword>
<dbReference type="GO" id="GO:0016020">
    <property type="term" value="C:membrane"/>
    <property type="evidence" value="ECO:0007669"/>
    <property type="project" value="UniProtKB-SubCell"/>
</dbReference>
<evidence type="ECO:0000256" key="5">
    <source>
        <dbReference type="ARBA" id="ARBA00038514"/>
    </source>
</evidence>
<feature type="transmembrane region" description="Helical" evidence="6">
    <location>
        <begin position="14"/>
        <end position="31"/>
    </location>
</feature>
<feature type="transmembrane region" description="Helical" evidence="6">
    <location>
        <begin position="224"/>
        <end position="245"/>
    </location>
</feature>
<dbReference type="AlphaFoldDB" id="A0A1T5LLT4"/>
<dbReference type="GO" id="GO:0015134">
    <property type="term" value="F:hexuronate transmembrane transporter activity"/>
    <property type="evidence" value="ECO:0007669"/>
    <property type="project" value="TreeGrafter"/>
</dbReference>
<comment type="similarity">
    <text evidence="5">Belongs to the major facilitator superfamily. Phthalate permease family.</text>
</comment>
<comment type="subcellular location">
    <subcellularLocation>
        <location evidence="1">Membrane</location>
        <topology evidence="1">Multi-pass membrane protein</topology>
    </subcellularLocation>
</comment>
<dbReference type="InterPro" id="IPR011701">
    <property type="entry name" value="MFS"/>
</dbReference>
<dbReference type="Proteomes" id="UP000190341">
    <property type="component" value="Unassembled WGS sequence"/>
</dbReference>
<dbReference type="CDD" id="cd17319">
    <property type="entry name" value="MFS_ExuT_GudP_like"/>
    <property type="match status" value="1"/>
</dbReference>
<dbReference type="InterPro" id="IPR036259">
    <property type="entry name" value="MFS_trans_sf"/>
</dbReference>
<dbReference type="EMBL" id="FUZV01000002">
    <property type="protein sequence ID" value="SKC76973.1"/>
    <property type="molecule type" value="Genomic_DNA"/>
</dbReference>
<protein>
    <submittedName>
        <fullName evidence="8">MFS transporter, ACS family, hexuronate transporter</fullName>
    </submittedName>
</protein>
<name>A0A1T5LLT4_9GAMM</name>
<dbReference type="Gene3D" id="1.20.1250.20">
    <property type="entry name" value="MFS general substrate transporter like domains"/>
    <property type="match status" value="2"/>
</dbReference>
<proteinExistence type="inferred from homology"/>
<feature type="transmembrane region" description="Helical" evidence="6">
    <location>
        <begin position="322"/>
        <end position="341"/>
    </location>
</feature>
<dbReference type="PROSITE" id="PS50850">
    <property type="entry name" value="MFS"/>
    <property type="match status" value="1"/>
</dbReference>
<feature type="transmembrane region" description="Helical" evidence="6">
    <location>
        <begin position="172"/>
        <end position="191"/>
    </location>
</feature>
<feature type="transmembrane region" description="Helical" evidence="6">
    <location>
        <begin position="52"/>
        <end position="71"/>
    </location>
</feature>
<dbReference type="RefSeq" id="WP_217698677.1">
    <property type="nucleotide sequence ID" value="NZ_BMCL01000001.1"/>
</dbReference>
<organism evidence="8 9">
    <name type="scientific">Pseudoxanthomonas indica</name>
    <dbReference type="NCBI Taxonomy" id="428993"/>
    <lineage>
        <taxon>Bacteria</taxon>
        <taxon>Pseudomonadati</taxon>
        <taxon>Pseudomonadota</taxon>
        <taxon>Gammaproteobacteria</taxon>
        <taxon>Lysobacterales</taxon>
        <taxon>Lysobacteraceae</taxon>
        <taxon>Pseudoxanthomonas</taxon>
    </lineage>
</organism>
<evidence type="ECO:0000259" key="7">
    <source>
        <dbReference type="PROSITE" id="PS50850"/>
    </source>
</evidence>